<dbReference type="OrthoDB" id="9802309at2"/>
<reference evidence="8 9" key="1">
    <citation type="journal article" date="2015" name="Genome Announc.">
        <title>Expanding the biotechnology potential of lactobacilli through comparative genomics of 213 strains and associated genera.</title>
        <authorList>
            <person name="Sun Z."/>
            <person name="Harris H.M."/>
            <person name="McCann A."/>
            <person name="Guo C."/>
            <person name="Argimon S."/>
            <person name="Zhang W."/>
            <person name="Yang X."/>
            <person name="Jeffery I.B."/>
            <person name="Cooney J.C."/>
            <person name="Kagawa T.F."/>
            <person name="Liu W."/>
            <person name="Song Y."/>
            <person name="Salvetti E."/>
            <person name="Wrobel A."/>
            <person name="Rasinkangas P."/>
            <person name="Parkhill J."/>
            <person name="Rea M.C."/>
            <person name="O'Sullivan O."/>
            <person name="Ritari J."/>
            <person name="Douillard F.P."/>
            <person name="Paul Ross R."/>
            <person name="Yang R."/>
            <person name="Briner A.E."/>
            <person name="Felis G.E."/>
            <person name="de Vos W.M."/>
            <person name="Barrangou R."/>
            <person name="Klaenhammer T.R."/>
            <person name="Caufield P.W."/>
            <person name="Cui Y."/>
            <person name="Zhang H."/>
            <person name="O'Toole P.W."/>
        </authorList>
    </citation>
    <scope>NUCLEOTIDE SEQUENCE [LARGE SCALE GENOMIC DNA]</scope>
    <source>
        <strain evidence="8 9">DSM 20335</strain>
    </source>
</reference>
<dbReference type="PANTHER" id="PTHR13767:SF2">
    <property type="entry name" value="PSEUDOURIDYLATE SYNTHASE TRUB1"/>
    <property type="match status" value="1"/>
</dbReference>
<dbReference type="GO" id="GO:0003723">
    <property type="term" value="F:RNA binding"/>
    <property type="evidence" value="ECO:0007669"/>
    <property type="project" value="InterPro"/>
</dbReference>
<dbReference type="EMBL" id="AYYK01000004">
    <property type="protein sequence ID" value="KRM79359.1"/>
    <property type="molecule type" value="Genomic_DNA"/>
</dbReference>
<dbReference type="GO" id="GO:1990481">
    <property type="term" value="P:mRNA pseudouridine synthesis"/>
    <property type="evidence" value="ECO:0007669"/>
    <property type="project" value="TreeGrafter"/>
</dbReference>
<protein>
    <recommendedName>
        <fullName evidence="5">tRNA pseudouridine synthase B</fullName>
        <ecNumber evidence="5">5.4.99.25</ecNumber>
    </recommendedName>
    <alternativeName>
        <fullName evidence="5">tRNA pseudouridine(55) synthase</fullName>
        <shortName evidence="5">Psi55 synthase</shortName>
    </alternativeName>
    <alternativeName>
        <fullName evidence="5">tRNA pseudouridylate synthase</fullName>
    </alternativeName>
    <alternativeName>
        <fullName evidence="5">tRNA-uridine isomerase</fullName>
    </alternativeName>
</protein>
<feature type="active site" description="Nucleophile" evidence="5">
    <location>
        <position position="38"/>
    </location>
</feature>
<proteinExistence type="inferred from homology"/>
<accession>A0A0R2BIK8</accession>
<dbReference type="InterPro" id="IPR014780">
    <property type="entry name" value="tRNA_psdUridine_synth_TruB"/>
</dbReference>
<dbReference type="PATRIC" id="fig|1423738.3.peg.1551"/>
<dbReference type="InterPro" id="IPR020103">
    <property type="entry name" value="PsdUridine_synth_cat_dom_sf"/>
</dbReference>
<dbReference type="STRING" id="1423738.FC84_GL001534"/>
<dbReference type="InterPro" id="IPR032819">
    <property type="entry name" value="TruB_C"/>
</dbReference>
<dbReference type="Pfam" id="PF01509">
    <property type="entry name" value="TruB_N"/>
    <property type="match status" value="1"/>
</dbReference>
<dbReference type="NCBIfam" id="TIGR00431">
    <property type="entry name" value="TruB"/>
    <property type="match status" value="1"/>
</dbReference>
<feature type="domain" description="Pseudouridine synthase II N-terminal" evidence="6">
    <location>
        <begin position="23"/>
        <end position="179"/>
    </location>
</feature>
<keyword evidence="9" id="KW-1185">Reference proteome</keyword>
<keyword evidence="3 5" id="KW-0819">tRNA processing</keyword>
<dbReference type="Pfam" id="PF16198">
    <property type="entry name" value="TruB_C_2"/>
    <property type="match status" value="1"/>
</dbReference>
<dbReference type="SUPFAM" id="SSF55120">
    <property type="entry name" value="Pseudouridine synthase"/>
    <property type="match status" value="1"/>
</dbReference>
<comment type="caution">
    <text evidence="8">The sequence shown here is derived from an EMBL/GenBank/DDBJ whole genome shotgun (WGS) entry which is preliminary data.</text>
</comment>
<sequence>MNGVIPLFKPKGVTSAGCVYQLRKILHERRIGHTGTLDPDVDGVLPICVGQATKLVDRIQASGKIYQGEITLGFATTTEDLSGEEIQRVALSQAPTAQVIDDCLAQFVGEVTQIPPMFSAVKVNGKRLYEYARAGETVERPSRKIQVDYFKRTSDLHYHEDSKTATFTFEVGCSKGTYVRTLATDVGKKLAIPAVMSDLRRLKSGGIRLDQTVTLEEVATAVEQNQLNQVLQPIETVLAPLPNIELTSQQWQKVQNGGAITTDLTAPEITLTYQDHIKAIYRYQKSTLGNYVPETMLLANE</sequence>
<evidence type="ECO:0000256" key="2">
    <source>
        <dbReference type="ARBA" id="ARBA00005642"/>
    </source>
</evidence>
<dbReference type="RefSeq" id="WP_057755469.1">
    <property type="nucleotide sequence ID" value="NZ_AYYK01000004.1"/>
</dbReference>
<evidence type="ECO:0000259" key="6">
    <source>
        <dbReference type="Pfam" id="PF01509"/>
    </source>
</evidence>
<dbReference type="EC" id="5.4.99.25" evidence="5"/>
<evidence type="ECO:0000256" key="1">
    <source>
        <dbReference type="ARBA" id="ARBA00000385"/>
    </source>
</evidence>
<dbReference type="Gene3D" id="3.30.2350.10">
    <property type="entry name" value="Pseudouridine synthase"/>
    <property type="match status" value="1"/>
</dbReference>
<comment type="similarity">
    <text evidence="2 5">Belongs to the pseudouridine synthase TruB family. Type 1 subfamily.</text>
</comment>
<evidence type="ECO:0000256" key="3">
    <source>
        <dbReference type="ARBA" id="ARBA00022694"/>
    </source>
</evidence>
<feature type="domain" description="tRNA pseudouridylate synthase B C-terminal" evidence="7">
    <location>
        <begin position="180"/>
        <end position="238"/>
    </location>
</feature>
<evidence type="ECO:0000256" key="5">
    <source>
        <dbReference type="HAMAP-Rule" id="MF_01080"/>
    </source>
</evidence>
<evidence type="ECO:0000256" key="4">
    <source>
        <dbReference type="ARBA" id="ARBA00023235"/>
    </source>
</evidence>
<organism evidence="8 9">
    <name type="scientific">Lapidilactobacillus dextrinicus DSM 20335</name>
    <dbReference type="NCBI Taxonomy" id="1423738"/>
    <lineage>
        <taxon>Bacteria</taxon>
        <taxon>Bacillati</taxon>
        <taxon>Bacillota</taxon>
        <taxon>Bacilli</taxon>
        <taxon>Lactobacillales</taxon>
        <taxon>Lactobacillaceae</taxon>
        <taxon>Lapidilactobacillus</taxon>
    </lineage>
</organism>
<dbReference type="FunFam" id="3.30.2350.10:FF:000011">
    <property type="entry name" value="tRNA pseudouridine synthase B"/>
    <property type="match status" value="1"/>
</dbReference>
<comment type="catalytic activity">
    <reaction evidence="1 5">
        <text>uridine(55) in tRNA = pseudouridine(55) in tRNA</text>
        <dbReference type="Rhea" id="RHEA:42532"/>
        <dbReference type="Rhea" id="RHEA-COMP:10101"/>
        <dbReference type="Rhea" id="RHEA-COMP:10102"/>
        <dbReference type="ChEBI" id="CHEBI:65314"/>
        <dbReference type="ChEBI" id="CHEBI:65315"/>
        <dbReference type="EC" id="5.4.99.25"/>
    </reaction>
</comment>
<name>A0A0R2BIK8_9LACO</name>
<dbReference type="AlphaFoldDB" id="A0A0R2BIK8"/>
<dbReference type="Proteomes" id="UP000051813">
    <property type="component" value="Unassembled WGS sequence"/>
</dbReference>
<dbReference type="InterPro" id="IPR002501">
    <property type="entry name" value="PsdUridine_synth_N"/>
</dbReference>
<evidence type="ECO:0000313" key="9">
    <source>
        <dbReference type="Proteomes" id="UP000051813"/>
    </source>
</evidence>
<evidence type="ECO:0000313" key="8">
    <source>
        <dbReference type="EMBL" id="KRM79359.1"/>
    </source>
</evidence>
<dbReference type="GO" id="GO:0160148">
    <property type="term" value="F:tRNA pseudouridine(55) synthase activity"/>
    <property type="evidence" value="ECO:0007669"/>
    <property type="project" value="UniProtKB-EC"/>
</dbReference>
<dbReference type="CDD" id="cd02573">
    <property type="entry name" value="PseudoU_synth_EcTruB"/>
    <property type="match status" value="1"/>
</dbReference>
<keyword evidence="4 5" id="KW-0413">Isomerase</keyword>
<comment type="function">
    <text evidence="5">Responsible for synthesis of pseudouridine from uracil-55 in the psi GC loop of transfer RNAs.</text>
</comment>
<gene>
    <name evidence="5" type="primary">truB</name>
    <name evidence="8" type="ORF">FC84_GL001534</name>
</gene>
<evidence type="ECO:0000259" key="7">
    <source>
        <dbReference type="Pfam" id="PF16198"/>
    </source>
</evidence>
<dbReference type="PANTHER" id="PTHR13767">
    <property type="entry name" value="TRNA-PSEUDOURIDINE SYNTHASE"/>
    <property type="match status" value="1"/>
</dbReference>
<dbReference type="GO" id="GO:0031119">
    <property type="term" value="P:tRNA pseudouridine synthesis"/>
    <property type="evidence" value="ECO:0007669"/>
    <property type="project" value="UniProtKB-UniRule"/>
</dbReference>
<dbReference type="HAMAP" id="MF_01080">
    <property type="entry name" value="TruB_bact"/>
    <property type="match status" value="1"/>
</dbReference>